<proteinExistence type="inferred from homology"/>
<dbReference type="InterPro" id="IPR012340">
    <property type="entry name" value="NA-bd_OB-fold"/>
</dbReference>
<dbReference type="Gene3D" id="2.40.50.140">
    <property type="entry name" value="Nucleic acid-binding proteins"/>
    <property type="match status" value="1"/>
</dbReference>
<evidence type="ECO:0000256" key="1">
    <source>
        <dbReference type="PIRNR" id="PIRNR012524"/>
    </source>
</evidence>
<dbReference type="PANTHER" id="PTHR37296">
    <property type="entry name" value="CONSERVED VIRULENCE FACTOR B"/>
    <property type="match status" value="1"/>
</dbReference>
<dbReference type="InterPro" id="IPR039566">
    <property type="entry name" value="CvfB_S1_st"/>
</dbReference>
<dbReference type="Proteomes" id="UP001549749">
    <property type="component" value="Unassembled WGS sequence"/>
</dbReference>
<dbReference type="PIRSF" id="PIRSF012524">
    <property type="entry name" value="YitL_S1"/>
    <property type="match status" value="1"/>
</dbReference>
<protein>
    <submittedName>
        <fullName evidence="3">S1-like domain-containing RNA-binding protein</fullName>
    </submittedName>
</protein>
<dbReference type="InterPro" id="IPR014464">
    <property type="entry name" value="CvfB_fam"/>
</dbReference>
<evidence type="ECO:0000313" key="4">
    <source>
        <dbReference type="Proteomes" id="UP001549749"/>
    </source>
</evidence>
<reference evidence="3 4" key="1">
    <citation type="submission" date="2024-06" db="EMBL/GenBank/DDBJ databases">
        <title>Chitinophaga defluvii sp. nov., isolated from municipal sewage.</title>
        <authorList>
            <person name="Zhang L."/>
        </authorList>
    </citation>
    <scope>NUCLEOTIDE SEQUENCE [LARGE SCALE GENOMIC DNA]</scope>
    <source>
        <strain evidence="3 4">H8</strain>
    </source>
</reference>
<dbReference type="InterPro" id="IPR036388">
    <property type="entry name" value="WH-like_DNA-bd_sf"/>
</dbReference>
<dbReference type="InterPro" id="IPR003029">
    <property type="entry name" value="S1_domain"/>
</dbReference>
<dbReference type="Pfam" id="PF17783">
    <property type="entry name" value="WHD_CvfB"/>
    <property type="match status" value="1"/>
</dbReference>
<dbReference type="InterPro" id="IPR040764">
    <property type="entry name" value="CvfB_WH"/>
</dbReference>
<accession>A0ABV2TAH2</accession>
<feature type="domain" description="S1 motif" evidence="2">
    <location>
        <begin position="71"/>
        <end position="131"/>
    </location>
</feature>
<sequence>MVTIGTYNSLRVKKEMDFGVYLAGDGDQEILLPSRFVPKGTKIGDELNVFLYHDSENRIIATTQRPAGIVGDIVNLKVVSVTPQGAFMDWGLMKDLFVPLSQQQMKMRPGQDYLVKIYIDEQTGRIAATEKLDRFLSNETLTVKEMDLVNLIIYRRSDIGFIVIINQQHTGVLHYGEIFRTIDIGDTMKGFIKKIREDNKIDVVLGQPGYKKVEDESEKIIRLLQENNGYLPYHDKSAPEEIADFFGMSKKTFKMTTGTLYKQKKIVFTQTGIKLVEEDA</sequence>
<dbReference type="RefSeq" id="WP_354662587.1">
    <property type="nucleotide sequence ID" value="NZ_JBEXAC010000002.1"/>
</dbReference>
<gene>
    <name evidence="3" type="ORF">ABR189_21735</name>
</gene>
<evidence type="ECO:0000259" key="2">
    <source>
        <dbReference type="PROSITE" id="PS50126"/>
    </source>
</evidence>
<evidence type="ECO:0000313" key="3">
    <source>
        <dbReference type="EMBL" id="MET7000026.1"/>
    </source>
</evidence>
<dbReference type="PROSITE" id="PS50126">
    <property type="entry name" value="S1"/>
    <property type="match status" value="1"/>
</dbReference>
<name>A0ABV2TAH2_9BACT</name>
<keyword evidence="4" id="KW-1185">Reference proteome</keyword>
<dbReference type="SMART" id="SM00316">
    <property type="entry name" value="S1"/>
    <property type="match status" value="3"/>
</dbReference>
<dbReference type="Gene3D" id="1.10.10.10">
    <property type="entry name" value="Winged helix-like DNA-binding domain superfamily/Winged helix DNA-binding domain"/>
    <property type="match status" value="1"/>
</dbReference>
<comment type="similarity">
    <text evidence="1">Belongs to the CvfB family.</text>
</comment>
<dbReference type="PANTHER" id="PTHR37296:SF1">
    <property type="entry name" value="CONSERVED VIRULENCE FACTOR B"/>
    <property type="match status" value="1"/>
</dbReference>
<organism evidence="3 4">
    <name type="scientific">Chitinophaga defluvii</name>
    <dbReference type="NCBI Taxonomy" id="3163343"/>
    <lineage>
        <taxon>Bacteria</taxon>
        <taxon>Pseudomonadati</taxon>
        <taxon>Bacteroidota</taxon>
        <taxon>Chitinophagia</taxon>
        <taxon>Chitinophagales</taxon>
        <taxon>Chitinophagaceae</taxon>
        <taxon>Chitinophaga</taxon>
    </lineage>
</organism>
<dbReference type="EMBL" id="JBEXAC010000002">
    <property type="protein sequence ID" value="MET7000026.1"/>
    <property type="molecule type" value="Genomic_DNA"/>
</dbReference>
<dbReference type="Pfam" id="PF13509">
    <property type="entry name" value="S1_2"/>
    <property type="match status" value="1"/>
</dbReference>
<comment type="caution">
    <text evidence="3">The sequence shown here is derived from an EMBL/GenBank/DDBJ whole genome shotgun (WGS) entry which is preliminary data.</text>
</comment>